<proteinExistence type="predicted"/>
<evidence type="ECO:0008006" key="3">
    <source>
        <dbReference type="Google" id="ProtNLM"/>
    </source>
</evidence>
<name>A0A1H4UK15_9ACTN</name>
<keyword evidence="2" id="KW-1185">Reference proteome</keyword>
<dbReference type="EMBL" id="FNRT01000002">
    <property type="protein sequence ID" value="SEC69222.1"/>
    <property type="molecule type" value="Genomic_DNA"/>
</dbReference>
<sequence length="243" mass="25049">MKSGSISVVAPIRVRERLAEASDGPRDVLHASSTALYVDLDGWCLGLVSSSATRVPCALWSTLDDLTPLAGRPVVVCDGTLLVGDLDVRVGRLVDPRVTRVGRHGDPRSEPVIPMTSGVDLPADGRLTGPDLDRLVGRGPGLTPLGDDVVAGWLVTRAALGRPDDAVVDGARHRLGATTLLSATLLDCAIRGEALPPLAHWLAAPSEATARALLAVGATSGAGLMAGASLALTSLEEKSRRAA</sequence>
<reference evidence="2" key="1">
    <citation type="submission" date="2016-10" db="EMBL/GenBank/DDBJ databases">
        <authorList>
            <person name="Varghese N."/>
            <person name="Submissions S."/>
        </authorList>
    </citation>
    <scope>NUCLEOTIDE SEQUENCE [LARGE SCALE GENOMIC DNA]</scope>
    <source>
        <strain evidence="2">DSM 22017</strain>
    </source>
</reference>
<evidence type="ECO:0000313" key="2">
    <source>
        <dbReference type="Proteomes" id="UP000198742"/>
    </source>
</evidence>
<dbReference type="InterPro" id="IPR021530">
    <property type="entry name" value="AllH-like"/>
</dbReference>
<dbReference type="RefSeq" id="WP_090969640.1">
    <property type="nucleotide sequence ID" value="NZ_FNRT01000002.1"/>
</dbReference>
<dbReference type="AlphaFoldDB" id="A0A1H4UK15"/>
<dbReference type="OrthoDB" id="4933449at2"/>
<organism evidence="1 2">
    <name type="scientific">Nocardioides exalbidus</name>
    <dbReference type="NCBI Taxonomy" id="402596"/>
    <lineage>
        <taxon>Bacteria</taxon>
        <taxon>Bacillati</taxon>
        <taxon>Actinomycetota</taxon>
        <taxon>Actinomycetes</taxon>
        <taxon>Propionibacteriales</taxon>
        <taxon>Nocardioidaceae</taxon>
        <taxon>Nocardioides</taxon>
    </lineage>
</organism>
<dbReference type="Pfam" id="PF11392">
    <property type="entry name" value="AllH"/>
    <property type="match status" value="1"/>
</dbReference>
<gene>
    <name evidence="1" type="ORF">SAMN04489844_2792</name>
</gene>
<evidence type="ECO:0000313" key="1">
    <source>
        <dbReference type="EMBL" id="SEC69222.1"/>
    </source>
</evidence>
<accession>A0A1H4UK15</accession>
<protein>
    <recommendedName>
        <fullName evidence="3">DUF2877 domain-containing protein</fullName>
    </recommendedName>
</protein>
<dbReference type="Proteomes" id="UP000198742">
    <property type="component" value="Unassembled WGS sequence"/>
</dbReference>
<dbReference type="STRING" id="402596.SAMN04489844_2792"/>